<reference evidence="4" key="2">
    <citation type="journal article" date="2019" name="Int. J. Syst. Evol. Microbiol.">
        <title>The Global Catalogue of Microorganisms (GCM) 10K type strain sequencing project: providing services to taxonomists for standard genome sequencing and annotation.</title>
        <authorList>
            <consortium name="The Broad Institute Genomics Platform"/>
            <consortium name="The Broad Institute Genome Sequencing Center for Infectious Disease"/>
            <person name="Wu L."/>
            <person name="Ma J."/>
        </authorList>
    </citation>
    <scope>NUCLEOTIDE SEQUENCE [LARGE SCALE GENOMIC DNA]</scope>
    <source>
        <strain evidence="4">NBRC 107710</strain>
    </source>
</reference>
<evidence type="ECO:0000313" key="2">
    <source>
        <dbReference type="EMBL" id="MBB3905128.1"/>
    </source>
</evidence>
<sequence length="238" mass="23472">MSFFGDLFGGQASKKAAAASIARLDQAKTEGNTDLDTGYNTAADQYGRAGDLFGNLAGQYAGGSKLYLDASGANGVDAAKAAQGQFTFSPAYQVNLDQGMQGLDRARAVNGTLASGGADTDAMKFASGLASQEYGNWLNNLGNIDTKRDQAVAGQAGTIGAIGQAALGTGSAKAGLASSTAQNQSTVQMQAAKAQEDGAGRLLGGILGVGNLASKGAGSLFGSGGGYSIFGGGGWGSG</sequence>
<comment type="caution">
    <text evidence="2">The sequence shown here is derived from an EMBL/GenBank/DDBJ whole genome shotgun (WGS) entry which is preliminary data.</text>
</comment>
<dbReference type="EMBL" id="BSPG01000011">
    <property type="protein sequence ID" value="GLS44364.1"/>
    <property type="molecule type" value="Genomic_DNA"/>
</dbReference>
<dbReference type="AlphaFoldDB" id="A0A7W6AM30"/>
<protein>
    <submittedName>
        <fullName evidence="2">Uncharacterized protein</fullName>
    </submittedName>
</protein>
<evidence type="ECO:0000313" key="1">
    <source>
        <dbReference type="EMBL" id="GLS44364.1"/>
    </source>
</evidence>
<reference evidence="1" key="4">
    <citation type="submission" date="2023-01" db="EMBL/GenBank/DDBJ databases">
        <title>Draft genome sequence of Methylobacterium brachythecii strain NBRC 107710.</title>
        <authorList>
            <person name="Sun Q."/>
            <person name="Mori K."/>
        </authorList>
    </citation>
    <scope>NUCLEOTIDE SEQUENCE</scope>
    <source>
        <strain evidence="1">NBRC 107710</strain>
    </source>
</reference>
<dbReference type="RefSeq" id="WP_183511282.1">
    <property type="nucleotide sequence ID" value="NZ_BSPG01000011.1"/>
</dbReference>
<proteinExistence type="predicted"/>
<keyword evidence="4" id="KW-1185">Reference proteome</keyword>
<reference evidence="1" key="1">
    <citation type="journal article" date="2014" name="Int. J. Syst. Evol. Microbiol.">
        <title>Complete genome of a new Firmicutes species belonging to the dominant human colonic microbiota ('Ruminococcus bicirculans') reveals two chromosomes and a selective capacity to utilize plant glucans.</title>
        <authorList>
            <consortium name="NISC Comparative Sequencing Program"/>
            <person name="Wegmann U."/>
            <person name="Louis P."/>
            <person name="Goesmann A."/>
            <person name="Henrissat B."/>
            <person name="Duncan S.H."/>
            <person name="Flint H.J."/>
        </authorList>
    </citation>
    <scope>NUCLEOTIDE SEQUENCE</scope>
    <source>
        <strain evidence="1">NBRC 107710</strain>
    </source>
</reference>
<accession>A0A7W6AM30</accession>
<dbReference type="Proteomes" id="UP000517759">
    <property type="component" value="Unassembled WGS sequence"/>
</dbReference>
<name>A0A7W6AM30_9HYPH</name>
<evidence type="ECO:0000313" key="4">
    <source>
        <dbReference type="Proteomes" id="UP001156881"/>
    </source>
</evidence>
<reference evidence="2 3" key="3">
    <citation type="submission" date="2020-08" db="EMBL/GenBank/DDBJ databases">
        <title>Genomic Encyclopedia of Type Strains, Phase IV (KMG-IV): sequencing the most valuable type-strain genomes for metagenomic binning, comparative biology and taxonomic classification.</title>
        <authorList>
            <person name="Goeker M."/>
        </authorList>
    </citation>
    <scope>NUCLEOTIDE SEQUENCE [LARGE SCALE GENOMIC DNA]</scope>
    <source>
        <strain evidence="2 3">DSM 24105</strain>
    </source>
</reference>
<organism evidence="2 3">
    <name type="scientific">Methylobacterium brachythecii</name>
    <dbReference type="NCBI Taxonomy" id="1176177"/>
    <lineage>
        <taxon>Bacteria</taxon>
        <taxon>Pseudomonadati</taxon>
        <taxon>Pseudomonadota</taxon>
        <taxon>Alphaproteobacteria</taxon>
        <taxon>Hyphomicrobiales</taxon>
        <taxon>Methylobacteriaceae</taxon>
        <taxon>Methylobacterium</taxon>
    </lineage>
</organism>
<dbReference type="Proteomes" id="UP001156881">
    <property type="component" value="Unassembled WGS sequence"/>
</dbReference>
<dbReference type="EMBL" id="JACIDN010000010">
    <property type="protein sequence ID" value="MBB3905128.1"/>
    <property type="molecule type" value="Genomic_DNA"/>
</dbReference>
<evidence type="ECO:0000313" key="3">
    <source>
        <dbReference type="Proteomes" id="UP000517759"/>
    </source>
</evidence>
<gene>
    <name evidence="1" type="ORF">GCM10007884_23520</name>
    <name evidence="2" type="ORF">GGR33_004656</name>
</gene>